<sequence>MNEEPTTNYNRHGPTEQLSNEEHITEPKESANDRFSAEGSESAEFKKKSVKKCSKWGRSAEVLNSLDNEEKDVDEGDKKFDEIAASKSNETGVTKEEKFHTEGNSVNEVHSRKTSETINSNNLDQSATQTPKKKGFIPRNRSSIIAPQSTPTKAPQQYDNFRQAQYQQQYYQAPPVAVNQFYTAAMFQSTPAFVPNSYYMGYPAPYANVQTPPTTGGTAFTYPVQNGYAQNTNTNNGSRKHGAGSQNVQAGFDYQNADLSSPTYWEYGNSYYENSFVKL</sequence>
<organism evidence="1 2">
    <name type="scientific">Ambrosiozyma monospora</name>
    <name type="common">Yeast</name>
    <name type="synonym">Endomycopsis monosporus</name>
    <dbReference type="NCBI Taxonomy" id="43982"/>
    <lineage>
        <taxon>Eukaryota</taxon>
        <taxon>Fungi</taxon>
        <taxon>Dikarya</taxon>
        <taxon>Ascomycota</taxon>
        <taxon>Saccharomycotina</taxon>
        <taxon>Pichiomycetes</taxon>
        <taxon>Pichiales</taxon>
        <taxon>Pichiaceae</taxon>
        <taxon>Ambrosiozyma</taxon>
    </lineage>
</organism>
<gene>
    <name evidence="1" type="ORF">Amon02_000390000</name>
</gene>
<dbReference type="Proteomes" id="UP001165064">
    <property type="component" value="Unassembled WGS sequence"/>
</dbReference>
<evidence type="ECO:0000313" key="2">
    <source>
        <dbReference type="Proteomes" id="UP001165064"/>
    </source>
</evidence>
<evidence type="ECO:0000313" key="1">
    <source>
        <dbReference type="EMBL" id="GME79347.1"/>
    </source>
</evidence>
<accession>A0ACB5T1L8</accession>
<proteinExistence type="predicted"/>
<protein>
    <submittedName>
        <fullName evidence="1">Unnamed protein product</fullName>
    </submittedName>
</protein>
<dbReference type="EMBL" id="BSXS01002559">
    <property type="protein sequence ID" value="GME79347.1"/>
    <property type="molecule type" value="Genomic_DNA"/>
</dbReference>
<name>A0ACB5T1L8_AMBMO</name>
<comment type="caution">
    <text evidence="1">The sequence shown here is derived from an EMBL/GenBank/DDBJ whole genome shotgun (WGS) entry which is preliminary data.</text>
</comment>
<keyword evidence="2" id="KW-1185">Reference proteome</keyword>
<reference evidence="1" key="1">
    <citation type="submission" date="2023-04" db="EMBL/GenBank/DDBJ databases">
        <title>Ambrosiozyma monospora NBRC 10751.</title>
        <authorList>
            <person name="Ichikawa N."/>
            <person name="Sato H."/>
            <person name="Tonouchi N."/>
        </authorList>
    </citation>
    <scope>NUCLEOTIDE SEQUENCE</scope>
    <source>
        <strain evidence="1">NBRC 10751</strain>
    </source>
</reference>